<protein>
    <submittedName>
        <fullName evidence="2">Uncharacterized protein</fullName>
    </submittedName>
</protein>
<evidence type="ECO:0000256" key="1">
    <source>
        <dbReference type="SAM" id="MobiDB-lite"/>
    </source>
</evidence>
<dbReference type="EMBL" id="JAQOSK010000001">
    <property type="protein sequence ID" value="MDC2953371.1"/>
    <property type="molecule type" value="Genomic_DNA"/>
</dbReference>
<proteinExistence type="predicted"/>
<dbReference type="RefSeq" id="WP_272173956.1">
    <property type="nucleotide sequence ID" value="NZ_JAQOSK010000001.1"/>
</dbReference>
<reference evidence="2 3" key="1">
    <citation type="journal article" date="2015" name="Int. J. Syst. Evol. Microbiol.">
        <title>Streptomyces gilvifuscus sp. nov., an actinomycete that produces antibacterial compounds isolated from soil.</title>
        <authorList>
            <person name="Nguyen T.M."/>
            <person name="Kim J."/>
        </authorList>
    </citation>
    <scope>NUCLEOTIDE SEQUENCE [LARGE SCALE GENOMIC DNA]</scope>
    <source>
        <strain evidence="2 3">T113</strain>
    </source>
</reference>
<gene>
    <name evidence="2" type="ORF">PO587_02755</name>
</gene>
<feature type="compositionally biased region" description="Basic and acidic residues" evidence="1">
    <location>
        <begin position="34"/>
        <end position="48"/>
    </location>
</feature>
<evidence type="ECO:0000313" key="2">
    <source>
        <dbReference type="EMBL" id="MDC2953371.1"/>
    </source>
</evidence>
<accession>A0ABT5FLH0</accession>
<dbReference type="Proteomes" id="UP001221328">
    <property type="component" value="Unassembled WGS sequence"/>
</dbReference>
<evidence type="ECO:0000313" key="3">
    <source>
        <dbReference type="Proteomes" id="UP001221328"/>
    </source>
</evidence>
<keyword evidence="3" id="KW-1185">Reference proteome</keyword>
<organism evidence="2 3">
    <name type="scientific">Streptomyces gilvifuscus</name>
    <dbReference type="NCBI Taxonomy" id="1550617"/>
    <lineage>
        <taxon>Bacteria</taxon>
        <taxon>Bacillati</taxon>
        <taxon>Actinomycetota</taxon>
        <taxon>Actinomycetes</taxon>
        <taxon>Kitasatosporales</taxon>
        <taxon>Streptomycetaceae</taxon>
        <taxon>Streptomyces</taxon>
    </lineage>
</organism>
<name>A0ABT5FLH0_9ACTN</name>
<feature type="region of interest" description="Disordered" evidence="1">
    <location>
        <begin position="1"/>
        <end position="48"/>
    </location>
</feature>
<comment type="caution">
    <text evidence="2">The sequence shown here is derived from an EMBL/GenBank/DDBJ whole genome shotgun (WGS) entry which is preliminary data.</text>
</comment>
<sequence>MSMAFGPKISTAPGTRPDSRHETVYDSQRGGHYPKNEPVRDSRKDGKK</sequence>